<evidence type="ECO:0008006" key="3">
    <source>
        <dbReference type="Google" id="ProtNLM"/>
    </source>
</evidence>
<dbReference type="AlphaFoldDB" id="A0A1H0PXU2"/>
<dbReference type="InterPro" id="IPR012349">
    <property type="entry name" value="Split_barrel_FMN-bd"/>
</dbReference>
<evidence type="ECO:0000313" key="1">
    <source>
        <dbReference type="EMBL" id="SDP09854.1"/>
    </source>
</evidence>
<accession>A0A1H0PXU2</accession>
<name>A0A1H0PXU2_9ACTN</name>
<organism evidence="1 2">
    <name type="scientific">Actinacidiphila guanduensis</name>
    <dbReference type="NCBI Taxonomy" id="310781"/>
    <lineage>
        <taxon>Bacteria</taxon>
        <taxon>Bacillati</taxon>
        <taxon>Actinomycetota</taxon>
        <taxon>Actinomycetes</taxon>
        <taxon>Kitasatosporales</taxon>
        <taxon>Streptomycetaceae</taxon>
        <taxon>Actinacidiphila</taxon>
    </lineage>
</organism>
<dbReference type="Proteomes" id="UP000199341">
    <property type="component" value="Unassembled WGS sequence"/>
</dbReference>
<dbReference type="EMBL" id="FNIE01000017">
    <property type="protein sequence ID" value="SDP09854.1"/>
    <property type="molecule type" value="Genomic_DNA"/>
</dbReference>
<evidence type="ECO:0000313" key="2">
    <source>
        <dbReference type="Proteomes" id="UP000199341"/>
    </source>
</evidence>
<proteinExistence type="predicted"/>
<dbReference type="RefSeq" id="WP_093787660.1">
    <property type="nucleotide sequence ID" value="NZ_FNIE01000017.1"/>
</dbReference>
<gene>
    <name evidence="1" type="ORF">SAMN05216259_11749</name>
</gene>
<dbReference type="Gene3D" id="2.30.110.10">
    <property type="entry name" value="Electron Transport, Fmn-binding Protein, Chain A"/>
    <property type="match status" value="1"/>
</dbReference>
<dbReference type="Pfam" id="PF10012">
    <property type="entry name" value="DUF2255"/>
    <property type="match status" value="1"/>
</dbReference>
<dbReference type="STRING" id="310781.SAMN05216259_11749"/>
<dbReference type="InterPro" id="IPR016888">
    <property type="entry name" value="UCP028498"/>
</dbReference>
<keyword evidence="2" id="KW-1185">Reference proteome</keyword>
<protein>
    <recommendedName>
        <fullName evidence="3">DUF2255 family protein</fullName>
    </recommendedName>
</protein>
<sequence length="127" mass="13608">MTGQETGGLAAAAVGDDVVLVLPRRTGTARVPVWFVVVDGEVYVRSYRGPQGWWYRRALAVGKGAASFGRHETAVRFEPITDEATNARISAAYLRKYARYSYAGSIVSDAAVAATVRLAATDVEARG</sequence>
<reference evidence="1 2" key="1">
    <citation type="submission" date="2016-10" db="EMBL/GenBank/DDBJ databases">
        <authorList>
            <person name="de Groot N.N."/>
        </authorList>
    </citation>
    <scope>NUCLEOTIDE SEQUENCE [LARGE SCALE GENOMIC DNA]</scope>
    <source>
        <strain evidence="1 2">CGMCC 4.2022</strain>
    </source>
</reference>